<comment type="caution">
    <text evidence="2">The sequence shown here is derived from an EMBL/GenBank/DDBJ whole genome shotgun (WGS) entry which is preliminary data.</text>
</comment>
<dbReference type="Pfam" id="PF14478">
    <property type="entry name" value="DUF4430"/>
    <property type="match status" value="1"/>
</dbReference>
<reference evidence="2 3" key="1">
    <citation type="journal article" date="2016" name="Environ. Microbiol.">
        <title>Genomic resolution of a cold subsurface aquifer community provides metabolic insights for novel microbes adapted to high CO concentrations.</title>
        <authorList>
            <person name="Probst A.J."/>
            <person name="Castelle C.J."/>
            <person name="Singh A."/>
            <person name="Brown C.T."/>
            <person name="Anantharaman K."/>
            <person name="Sharon I."/>
            <person name="Hug L.A."/>
            <person name="Burstein D."/>
            <person name="Emerson J.B."/>
            <person name="Thomas B.C."/>
            <person name="Banfield J.F."/>
        </authorList>
    </citation>
    <scope>NUCLEOTIDE SEQUENCE [LARGE SCALE GENOMIC DNA]</scope>
    <source>
        <strain evidence="2">CG1_02_42_45</strain>
    </source>
</reference>
<dbReference type="Proteomes" id="UP000182753">
    <property type="component" value="Unassembled WGS sequence"/>
</dbReference>
<dbReference type="Gene3D" id="2.170.130.30">
    <property type="match status" value="1"/>
</dbReference>
<gene>
    <name evidence="2" type="ORF">AUJ40_00500</name>
</gene>
<evidence type="ECO:0000313" key="2">
    <source>
        <dbReference type="EMBL" id="OIN90127.1"/>
    </source>
</evidence>
<organism evidence="2 3">
    <name type="scientific">Candidatus Berkelbacteria bacterium CG1_02_42_45</name>
    <dbReference type="NCBI Taxonomy" id="1805036"/>
    <lineage>
        <taxon>Bacteria</taxon>
        <taxon>Candidatus Berkelbacteria</taxon>
    </lineage>
</organism>
<dbReference type="InterPro" id="IPR027954">
    <property type="entry name" value="Transcobalamin-like_C"/>
</dbReference>
<evidence type="ECO:0000259" key="1">
    <source>
        <dbReference type="Pfam" id="PF14478"/>
    </source>
</evidence>
<accession>A0A1J4RT90</accession>
<evidence type="ECO:0000313" key="3">
    <source>
        <dbReference type="Proteomes" id="UP000182753"/>
    </source>
</evidence>
<protein>
    <recommendedName>
        <fullName evidence="1">Transcobalamin-like C-terminal domain-containing protein</fullName>
    </recommendedName>
</protein>
<dbReference type="EMBL" id="MNUJ01000009">
    <property type="protein sequence ID" value="OIN90127.1"/>
    <property type="molecule type" value="Genomic_DNA"/>
</dbReference>
<name>A0A1J4RT90_9BACT</name>
<sequence>MRNEMKSAFGGKKILLWLAVVAVVAGGVIGGIYYKKSQGANEASKPFSEAQVEQINLKVVELTGVQGKSVLDLLKDKTAVEYSDSASGAFITSINDIKNTDKEFWLYSVNGVDATVAADKYITKDGDQIKWEYKGF</sequence>
<dbReference type="AlphaFoldDB" id="A0A1J4RT90"/>
<feature type="domain" description="Transcobalamin-like C-terminal" evidence="1">
    <location>
        <begin position="67"/>
        <end position="134"/>
    </location>
</feature>
<proteinExistence type="predicted"/>